<evidence type="ECO:0000256" key="1">
    <source>
        <dbReference type="SAM" id="Coils"/>
    </source>
</evidence>
<dbReference type="InParanoid" id="M0ZZ20"/>
<feature type="compositionally biased region" description="Basic and acidic residues" evidence="2">
    <location>
        <begin position="203"/>
        <end position="219"/>
    </location>
</feature>
<dbReference type="Proteomes" id="UP000011115">
    <property type="component" value="Unassembled WGS sequence"/>
</dbReference>
<dbReference type="EnsemblPlants" id="PGSC0003DMT400011108">
    <property type="protein sequence ID" value="PGSC0003DMT400011108"/>
    <property type="gene ID" value="PGSC0003DMG400004347"/>
</dbReference>
<reference evidence="4" key="1">
    <citation type="journal article" date="2011" name="Nature">
        <title>Genome sequence and analysis of the tuber crop potato.</title>
        <authorList>
            <consortium name="The Potato Genome Sequencing Consortium"/>
        </authorList>
    </citation>
    <scope>NUCLEOTIDE SEQUENCE [LARGE SCALE GENOMIC DNA]</scope>
    <source>
        <strain evidence="4">cv. DM1-3 516 R44</strain>
    </source>
</reference>
<accession>M0ZZ20</accession>
<reference evidence="3" key="2">
    <citation type="submission" date="2015-06" db="UniProtKB">
        <authorList>
            <consortium name="EnsemblPlants"/>
        </authorList>
    </citation>
    <scope>IDENTIFICATION</scope>
    <source>
        <strain evidence="3">DM1-3 516 R44</strain>
    </source>
</reference>
<feature type="compositionally biased region" description="Acidic residues" evidence="2">
    <location>
        <begin position="238"/>
        <end position="248"/>
    </location>
</feature>
<evidence type="ECO:0000313" key="4">
    <source>
        <dbReference type="Proteomes" id="UP000011115"/>
    </source>
</evidence>
<dbReference type="HOGENOM" id="CLU_951241_0_0_1"/>
<name>M0ZZ20_SOLTU</name>
<organism evidence="3 4">
    <name type="scientific">Solanum tuberosum</name>
    <name type="common">Potato</name>
    <dbReference type="NCBI Taxonomy" id="4113"/>
    <lineage>
        <taxon>Eukaryota</taxon>
        <taxon>Viridiplantae</taxon>
        <taxon>Streptophyta</taxon>
        <taxon>Embryophyta</taxon>
        <taxon>Tracheophyta</taxon>
        <taxon>Spermatophyta</taxon>
        <taxon>Magnoliopsida</taxon>
        <taxon>eudicotyledons</taxon>
        <taxon>Gunneridae</taxon>
        <taxon>Pentapetalae</taxon>
        <taxon>asterids</taxon>
        <taxon>lamiids</taxon>
        <taxon>Solanales</taxon>
        <taxon>Solanaceae</taxon>
        <taxon>Solanoideae</taxon>
        <taxon>Solaneae</taxon>
        <taxon>Solanum</taxon>
    </lineage>
</organism>
<evidence type="ECO:0000256" key="2">
    <source>
        <dbReference type="SAM" id="MobiDB-lite"/>
    </source>
</evidence>
<dbReference type="AlphaFoldDB" id="M0ZZ20"/>
<dbReference type="Gramene" id="PGSC0003DMT400011108">
    <property type="protein sequence ID" value="PGSC0003DMT400011108"/>
    <property type="gene ID" value="PGSC0003DMG400004347"/>
</dbReference>
<dbReference type="PaxDb" id="4113-PGSC0003DMT400011108"/>
<dbReference type="OMA" id="MTWSERE"/>
<feature type="region of interest" description="Disordered" evidence="2">
    <location>
        <begin position="265"/>
        <end position="293"/>
    </location>
</feature>
<feature type="coiled-coil region" evidence="1">
    <location>
        <begin position="45"/>
        <end position="72"/>
    </location>
</feature>
<keyword evidence="4" id="KW-1185">Reference proteome</keyword>
<protein>
    <submittedName>
        <fullName evidence="3">Uncharacterized protein</fullName>
    </submittedName>
</protein>
<proteinExistence type="predicted"/>
<evidence type="ECO:0000313" key="3">
    <source>
        <dbReference type="EnsemblPlants" id="PGSC0003DMT400011108"/>
    </source>
</evidence>
<feature type="region of interest" description="Disordered" evidence="2">
    <location>
        <begin position="233"/>
        <end position="253"/>
    </location>
</feature>
<feature type="region of interest" description="Disordered" evidence="2">
    <location>
        <begin position="155"/>
        <end position="219"/>
    </location>
</feature>
<feature type="compositionally biased region" description="Basic and acidic residues" evidence="2">
    <location>
        <begin position="273"/>
        <end position="287"/>
    </location>
</feature>
<keyword evidence="1" id="KW-0175">Coiled coil</keyword>
<sequence>MNENKIVIGESFDKGVSDDETTIDEISPFESKSDEDNAHGMTWSERELRKIIKHMEDKIMELEAKRSQIDAKSSVAAKIAADIELLLCDRDLLKEGLDDFLVAFAEQQREGIDIGVESQFGGWVLSQDRISVRVLSFESNVGVGRFGSQISSRDALKEDKEMKTRKKRNYDLAGTSASSEITQEHWKDMLNQNSDSSEEEEMEMQRRNAEQKSWRDDESRVRRMHLRIEAAFNNSCSDSDDPSQDPDDDIHTNIEGLADRLQKLVASQEEELKESKGENDDVGKYKAPEPNSA</sequence>